<dbReference type="Pfam" id="PF06866">
    <property type="entry name" value="DUF1256"/>
    <property type="match status" value="1"/>
</dbReference>
<dbReference type="AlphaFoldDB" id="A0A348ANV8"/>
<proteinExistence type="predicted"/>
<name>A0A348ANV8_9FIRM</name>
<dbReference type="InterPro" id="IPR009665">
    <property type="entry name" value="YyaC"/>
</dbReference>
<dbReference type="KEGG" id="mana:MAMMFC1_03452"/>
<evidence type="ECO:0008006" key="3">
    <source>
        <dbReference type="Google" id="ProtNLM"/>
    </source>
</evidence>
<dbReference type="Proteomes" id="UP000276437">
    <property type="component" value="Chromosome"/>
</dbReference>
<evidence type="ECO:0000313" key="2">
    <source>
        <dbReference type="Proteomes" id="UP000276437"/>
    </source>
</evidence>
<gene>
    <name evidence="1" type="ORF">MAMMFC1_03452</name>
</gene>
<evidence type="ECO:0000313" key="1">
    <source>
        <dbReference type="EMBL" id="BBB92756.1"/>
    </source>
</evidence>
<dbReference type="InterPro" id="IPR023430">
    <property type="entry name" value="Pept_HybD-like_dom_sf"/>
</dbReference>
<reference evidence="1 2" key="1">
    <citation type="journal article" date="2018" name="Int. J. Syst. Evol. Microbiol.">
        <title>Methylomusa anaerophila gen. nov., sp. nov., an anaerobic methanol-utilizing bacterium isolated from a microbial fuel cell.</title>
        <authorList>
            <person name="Amano N."/>
            <person name="Yamamuro A."/>
            <person name="Miyahara M."/>
            <person name="Kouzuma A."/>
            <person name="Abe T."/>
            <person name="Watanabe K."/>
        </authorList>
    </citation>
    <scope>NUCLEOTIDE SEQUENCE [LARGE SCALE GENOMIC DNA]</scope>
    <source>
        <strain evidence="1 2">MMFC1</strain>
    </source>
</reference>
<keyword evidence="2" id="KW-1185">Reference proteome</keyword>
<dbReference type="RefSeq" id="WP_126309683.1">
    <property type="nucleotide sequence ID" value="NZ_AP018449.1"/>
</dbReference>
<dbReference type="SUPFAM" id="SSF53163">
    <property type="entry name" value="HybD-like"/>
    <property type="match status" value="1"/>
</dbReference>
<accession>A0A348ANV8</accession>
<organism evidence="1 2">
    <name type="scientific">Methylomusa anaerophila</name>
    <dbReference type="NCBI Taxonomy" id="1930071"/>
    <lineage>
        <taxon>Bacteria</taxon>
        <taxon>Bacillati</taxon>
        <taxon>Bacillota</taxon>
        <taxon>Negativicutes</taxon>
        <taxon>Selenomonadales</taxon>
        <taxon>Sporomusaceae</taxon>
        <taxon>Methylomusa</taxon>
    </lineage>
</organism>
<dbReference type="OrthoDB" id="9815953at2"/>
<dbReference type="NCBIfam" id="TIGR02841">
    <property type="entry name" value="spore_YyaC"/>
    <property type="match status" value="1"/>
</dbReference>
<dbReference type="EMBL" id="AP018449">
    <property type="protein sequence ID" value="BBB92756.1"/>
    <property type="molecule type" value="Genomic_DNA"/>
</dbReference>
<protein>
    <recommendedName>
        <fullName evidence="3">Sporulation protein YyaC</fullName>
    </recommendedName>
</protein>
<sequence>MGNQVLEKLTINLYDPCVQEKLYNYLLHLLGKQEGLSIRPIVALCIGSDRYTGDALGPLIGSYLEETINCNIFGTLEHPVHAGNFIETLNIIDRRYHHPLIIATDACLGKSHEIGNIEIWQGGLTAGIAVGNRLPTVGHISIIGVVNSRSQIGYLDLQSTPLSKVMRLSKVIGEALAKTIHVVNQVNHVAIPSCK</sequence>